<proteinExistence type="predicted"/>
<protein>
    <submittedName>
        <fullName evidence="6">DNA-binding response regulator</fullName>
    </submittedName>
</protein>
<dbReference type="SMART" id="SM00421">
    <property type="entry name" value="HTH_LUXR"/>
    <property type="match status" value="1"/>
</dbReference>
<keyword evidence="7" id="KW-1185">Reference proteome</keyword>
<dbReference type="CDD" id="cd06170">
    <property type="entry name" value="LuxR_C_like"/>
    <property type="match status" value="1"/>
</dbReference>
<dbReference type="AlphaFoldDB" id="A0A402A7X9"/>
<gene>
    <name evidence="6" type="ORF">KTT_51390</name>
</gene>
<reference evidence="7" key="1">
    <citation type="submission" date="2018-12" db="EMBL/GenBank/DDBJ databases">
        <title>Tengunoibacter tsumagoiensis gen. nov., sp. nov., Dictyobacter kobayashii sp. nov., D. alpinus sp. nov., and D. joshuensis sp. nov. and description of Dictyobacteraceae fam. nov. within the order Ktedonobacterales isolated from Tengu-no-mugimeshi.</title>
        <authorList>
            <person name="Wang C.M."/>
            <person name="Zheng Y."/>
            <person name="Sakai Y."/>
            <person name="Toyoda A."/>
            <person name="Minakuchi Y."/>
            <person name="Abe K."/>
            <person name="Yokota A."/>
            <person name="Yabe S."/>
        </authorList>
    </citation>
    <scope>NUCLEOTIDE SEQUENCE [LARGE SCALE GENOMIC DNA]</scope>
    <source>
        <strain evidence="7">Uno3</strain>
    </source>
</reference>
<dbReference type="Pfam" id="PF00072">
    <property type="entry name" value="Response_reg"/>
    <property type="match status" value="1"/>
</dbReference>
<dbReference type="SUPFAM" id="SSF52172">
    <property type="entry name" value="CheY-like"/>
    <property type="match status" value="1"/>
</dbReference>
<feature type="domain" description="Response regulatory" evidence="5">
    <location>
        <begin position="12"/>
        <end position="128"/>
    </location>
</feature>
<dbReference type="InterPro" id="IPR016032">
    <property type="entry name" value="Sig_transdc_resp-reg_C-effctor"/>
</dbReference>
<dbReference type="RefSeq" id="WP_161975758.1">
    <property type="nucleotide sequence ID" value="NZ_BIFR01000002.1"/>
</dbReference>
<dbReference type="CDD" id="cd17535">
    <property type="entry name" value="REC_NarL-like"/>
    <property type="match status" value="1"/>
</dbReference>
<dbReference type="PROSITE" id="PS50110">
    <property type="entry name" value="RESPONSE_REGULATORY"/>
    <property type="match status" value="1"/>
</dbReference>
<keyword evidence="1 3" id="KW-0597">Phosphoprotein</keyword>
<dbReference type="InterPro" id="IPR000792">
    <property type="entry name" value="Tscrpt_reg_LuxR_C"/>
</dbReference>
<evidence type="ECO:0000259" key="5">
    <source>
        <dbReference type="PROSITE" id="PS50110"/>
    </source>
</evidence>
<evidence type="ECO:0000256" key="2">
    <source>
        <dbReference type="ARBA" id="ARBA00023125"/>
    </source>
</evidence>
<dbReference type="Gene3D" id="3.40.50.2300">
    <property type="match status" value="1"/>
</dbReference>
<comment type="caution">
    <text evidence="6">The sequence shown here is derived from an EMBL/GenBank/DDBJ whole genome shotgun (WGS) entry which is preliminary data.</text>
</comment>
<evidence type="ECO:0000313" key="7">
    <source>
        <dbReference type="Proteomes" id="UP000287352"/>
    </source>
</evidence>
<dbReference type="PRINTS" id="PR00038">
    <property type="entry name" value="HTHLUXR"/>
</dbReference>
<dbReference type="GO" id="GO:0003677">
    <property type="term" value="F:DNA binding"/>
    <property type="evidence" value="ECO:0007669"/>
    <property type="project" value="UniProtKB-KW"/>
</dbReference>
<feature type="domain" description="HTH luxR-type" evidence="4">
    <location>
        <begin position="143"/>
        <end position="208"/>
    </location>
</feature>
<name>A0A402A7X9_9CHLR</name>
<dbReference type="InterPro" id="IPR039420">
    <property type="entry name" value="WalR-like"/>
</dbReference>
<dbReference type="PANTHER" id="PTHR43214">
    <property type="entry name" value="TWO-COMPONENT RESPONSE REGULATOR"/>
    <property type="match status" value="1"/>
</dbReference>
<dbReference type="InterPro" id="IPR001789">
    <property type="entry name" value="Sig_transdc_resp-reg_receiver"/>
</dbReference>
<sequence>METQHRDPQAISIVLADDHAMMREGTRKLLEEDAAFVVVGEASDGRKAIALCRRLCPDVLILDIAMKETNGFTIAQTLLTEERHPQILVLTAYDQDAYVWNMLRLGVKGYWLKSASSQDIRQAVIRVAQGQESLDPDIRPLLNQQRPLELTQREKEILLLIMQGMRNNEICQQLHLSIKTVESHVTNLYQKLNVQSRVEAVAVARRYGLLLNPEF</sequence>
<dbReference type="SUPFAM" id="SSF46894">
    <property type="entry name" value="C-terminal effector domain of the bipartite response regulators"/>
    <property type="match status" value="1"/>
</dbReference>
<dbReference type="Pfam" id="PF00196">
    <property type="entry name" value="GerE"/>
    <property type="match status" value="1"/>
</dbReference>
<organism evidence="6 7">
    <name type="scientific">Tengunoibacter tsumagoiensis</name>
    <dbReference type="NCBI Taxonomy" id="2014871"/>
    <lineage>
        <taxon>Bacteria</taxon>
        <taxon>Bacillati</taxon>
        <taxon>Chloroflexota</taxon>
        <taxon>Ktedonobacteria</taxon>
        <taxon>Ktedonobacterales</taxon>
        <taxon>Dictyobacteraceae</taxon>
        <taxon>Tengunoibacter</taxon>
    </lineage>
</organism>
<dbReference type="InterPro" id="IPR011006">
    <property type="entry name" value="CheY-like_superfamily"/>
</dbReference>
<evidence type="ECO:0000313" key="6">
    <source>
        <dbReference type="EMBL" id="GCE15280.1"/>
    </source>
</evidence>
<dbReference type="SMART" id="SM00448">
    <property type="entry name" value="REC"/>
    <property type="match status" value="1"/>
</dbReference>
<dbReference type="PROSITE" id="PS50043">
    <property type="entry name" value="HTH_LUXR_2"/>
    <property type="match status" value="1"/>
</dbReference>
<evidence type="ECO:0000256" key="3">
    <source>
        <dbReference type="PROSITE-ProRule" id="PRU00169"/>
    </source>
</evidence>
<dbReference type="Proteomes" id="UP000287352">
    <property type="component" value="Unassembled WGS sequence"/>
</dbReference>
<dbReference type="InterPro" id="IPR058245">
    <property type="entry name" value="NreC/VraR/RcsB-like_REC"/>
</dbReference>
<accession>A0A402A7X9</accession>
<evidence type="ECO:0000256" key="1">
    <source>
        <dbReference type="ARBA" id="ARBA00022553"/>
    </source>
</evidence>
<dbReference type="GO" id="GO:0006355">
    <property type="term" value="P:regulation of DNA-templated transcription"/>
    <property type="evidence" value="ECO:0007669"/>
    <property type="project" value="InterPro"/>
</dbReference>
<keyword evidence="2 6" id="KW-0238">DNA-binding</keyword>
<feature type="modified residue" description="4-aspartylphosphate" evidence="3">
    <location>
        <position position="63"/>
    </location>
</feature>
<dbReference type="EMBL" id="BIFR01000002">
    <property type="protein sequence ID" value="GCE15280.1"/>
    <property type="molecule type" value="Genomic_DNA"/>
</dbReference>
<evidence type="ECO:0000259" key="4">
    <source>
        <dbReference type="PROSITE" id="PS50043"/>
    </source>
</evidence>
<dbReference type="GO" id="GO:0000160">
    <property type="term" value="P:phosphorelay signal transduction system"/>
    <property type="evidence" value="ECO:0007669"/>
    <property type="project" value="InterPro"/>
</dbReference>